<dbReference type="EMBL" id="CAEKDK010000001">
    <property type="protein sequence ID" value="CAB4266933.1"/>
    <property type="molecule type" value="Genomic_DNA"/>
</dbReference>
<evidence type="ECO:0000313" key="2">
    <source>
        <dbReference type="EMBL" id="CAB4266933.1"/>
    </source>
</evidence>
<dbReference type="AlphaFoldDB" id="A0A6J5TSS4"/>
<evidence type="ECO:0000313" key="3">
    <source>
        <dbReference type="Proteomes" id="UP000507222"/>
    </source>
</evidence>
<organism evidence="2 3">
    <name type="scientific">Prunus armeniaca</name>
    <name type="common">Apricot</name>
    <name type="synonym">Armeniaca vulgaris</name>
    <dbReference type="NCBI Taxonomy" id="36596"/>
    <lineage>
        <taxon>Eukaryota</taxon>
        <taxon>Viridiplantae</taxon>
        <taxon>Streptophyta</taxon>
        <taxon>Embryophyta</taxon>
        <taxon>Tracheophyta</taxon>
        <taxon>Spermatophyta</taxon>
        <taxon>Magnoliopsida</taxon>
        <taxon>eudicotyledons</taxon>
        <taxon>Gunneridae</taxon>
        <taxon>Pentapetalae</taxon>
        <taxon>rosids</taxon>
        <taxon>fabids</taxon>
        <taxon>Rosales</taxon>
        <taxon>Rosaceae</taxon>
        <taxon>Amygdaloideae</taxon>
        <taxon>Amygdaleae</taxon>
        <taxon>Prunus</taxon>
    </lineage>
</organism>
<name>A0A6J5TSS4_PRUAR</name>
<accession>A0A6J5TSS4</accession>
<proteinExistence type="predicted"/>
<feature type="region of interest" description="Disordered" evidence="1">
    <location>
        <begin position="1"/>
        <end position="20"/>
    </location>
</feature>
<protein>
    <submittedName>
        <fullName evidence="2">Uncharacterized protein</fullName>
    </submittedName>
</protein>
<feature type="compositionally biased region" description="Polar residues" evidence="1">
    <location>
        <begin position="1"/>
        <end position="18"/>
    </location>
</feature>
<reference evidence="2 3" key="1">
    <citation type="submission" date="2020-05" db="EMBL/GenBank/DDBJ databases">
        <authorList>
            <person name="Campoy J."/>
            <person name="Schneeberger K."/>
            <person name="Spophaly S."/>
        </authorList>
    </citation>
    <scope>NUCLEOTIDE SEQUENCE [LARGE SCALE GENOMIC DNA]</scope>
    <source>
        <strain evidence="2">PruArmRojPasFocal</strain>
    </source>
</reference>
<evidence type="ECO:0000256" key="1">
    <source>
        <dbReference type="SAM" id="MobiDB-lite"/>
    </source>
</evidence>
<sequence>MGQEQSTHGNAGNPNSNDMKIKGVAMRDKSSYTMGFTHSGNISDKRDMGRDIIYPEDIEKKGNKGNMRSKLMEFI</sequence>
<gene>
    <name evidence="2" type="ORF">CURHAP_LOCUS9469</name>
</gene>
<dbReference type="Proteomes" id="UP000507222">
    <property type="component" value="Unassembled WGS sequence"/>
</dbReference>